<sequence length="89" mass="10297">MHLPCSLHACHAHLPPERSMTRPDSDLYIALYADSYERHSKVSRAFGHHHRYGNLHDSSLRVKMVDMYMTALNTFRGRNAIAEMMVQVD</sequence>
<evidence type="ECO:0000313" key="2">
    <source>
        <dbReference type="Proteomes" id="UP000589520"/>
    </source>
</evidence>
<proteinExistence type="predicted"/>
<evidence type="ECO:0000313" key="1">
    <source>
        <dbReference type="EMBL" id="NYF77889.1"/>
    </source>
</evidence>
<protein>
    <submittedName>
        <fullName evidence="1">Uncharacterized protein</fullName>
    </submittedName>
</protein>
<name>A0A7Y9TF29_9BACT</name>
<accession>A0A7Y9TF29</accession>
<comment type="caution">
    <text evidence="1">The sequence shown here is derived from an EMBL/GenBank/DDBJ whole genome shotgun (WGS) entry which is preliminary data.</text>
</comment>
<dbReference type="AlphaFoldDB" id="A0A7Y9TF29"/>
<gene>
    <name evidence="1" type="ORF">HDF17_000176</name>
</gene>
<reference evidence="1 2" key="1">
    <citation type="submission" date="2020-07" db="EMBL/GenBank/DDBJ databases">
        <title>Genomic Encyclopedia of Type Strains, Phase IV (KMG-V): Genome sequencing to study the core and pangenomes of soil and plant-associated prokaryotes.</title>
        <authorList>
            <person name="Whitman W."/>
        </authorList>
    </citation>
    <scope>NUCLEOTIDE SEQUENCE [LARGE SCALE GENOMIC DNA]</scope>
    <source>
        <strain evidence="1 2">X4EP2</strain>
    </source>
</reference>
<keyword evidence="2" id="KW-1185">Reference proteome</keyword>
<dbReference type="Proteomes" id="UP000589520">
    <property type="component" value="Unassembled WGS sequence"/>
</dbReference>
<dbReference type="EMBL" id="JACCCW010000001">
    <property type="protein sequence ID" value="NYF77889.1"/>
    <property type="molecule type" value="Genomic_DNA"/>
</dbReference>
<organism evidence="1 2">
    <name type="scientific">Granulicella arctica</name>
    <dbReference type="NCBI Taxonomy" id="940613"/>
    <lineage>
        <taxon>Bacteria</taxon>
        <taxon>Pseudomonadati</taxon>
        <taxon>Acidobacteriota</taxon>
        <taxon>Terriglobia</taxon>
        <taxon>Terriglobales</taxon>
        <taxon>Acidobacteriaceae</taxon>
        <taxon>Granulicella</taxon>
    </lineage>
</organism>